<dbReference type="RefSeq" id="WP_004623816.1">
    <property type="nucleotide sequence ID" value="NZ_AORV01000018.1"/>
</dbReference>
<dbReference type="AlphaFoldDB" id="S0FWF7"/>
<dbReference type="InterPro" id="IPR000073">
    <property type="entry name" value="AB_hydrolase_1"/>
</dbReference>
<keyword evidence="2" id="KW-0378">Hydrolase</keyword>
<dbReference type="InterPro" id="IPR029058">
    <property type="entry name" value="AB_hydrolase_fold"/>
</dbReference>
<name>S0FWF7_RUMCE</name>
<reference evidence="2 3" key="1">
    <citation type="journal article" date="2013" name="Genome Announc.">
        <title>Draft Genome Sequence of the Cellulolytic, Mesophilic, Anaerobic Bacterium Clostridium termitidis Strain CT1112 (DSM 5398).</title>
        <authorList>
            <person name="Lal S."/>
            <person name="Ramachandran U."/>
            <person name="Zhang X."/>
            <person name="Munir R."/>
            <person name="Sparling R."/>
            <person name="Levin D.B."/>
        </authorList>
    </citation>
    <scope>NUCLEOTIDE SEQUENCE [LARGE SCALE GENOMIC DNA]</scope>
    <source>
        <strain evidence="2 3">CT1112</strain>
    </source>
</reference>
<comment type="caution">
    <text evidence="2">The sequence shown here is derived from an EMBL/GenBank/DDBJ whole genome shotgun (WGS) entry which is preliminary data.</text>
</comment>
<dbReference type="EMBL" id="AORV01000018">
    <property type="protein sequence ID" value="EMS73504.1"/>
    <property type="molecule type" value="Genomic_DNA"/>
</dbReference>
<dbReference type="Pfam" id="PF12697">
    <property type="entry name" value="Abhydrolase_6"/>
    <property type="match status" value="1"/>
</dbReference>
<dbReference type="STRING" id="1195236.CTER_0447"/>
<proteinExistence type="predicted"/>
<keyword evidence="3" id="KW-1185">Reference proteome</keyword>
<dbReference type="PATRIC" id="fig|1195236.3.peg.759"/>
<protein>
    <submittedName>
        <fullName evidence="2">Alpha/beta fold family hydrolase</fullName>
    </submittedName>
</protein>
<evidence type="ECO:0000313" key="3">
    <source>
        <dbReference type="Proteomes" id="UP000014155"/>
    </source>
</evidence>
<dbReference type="GO" id="GO:0016787">
    <property type="term" value="F:hydrolase activity"/>
    <property type="evidence" value="ECO:0007669"/>
    <property type="project" value="UniProtKB-KW"/>
</dbReference>
<evidence type="ECO:0000313" key="2">
    <source>
        <dbReference type="EMBL" id="EMS73504.1"/>
    </source>
</evidence>
<feature type="domain" description="AB hydrolase-1" evidence="1">
    <location>
        <begin position="14"/>
        <end position="163"/>
    </location>
</feature>
<dbReference type="Proteomes" id="UP000014155">
    <property type="component" value="Unassembled WGS sequence"/>
</dbReference>
<evidence type="ECO:0000259" key="1">
    <source>
        <dbReference type="Pfam" id="PF12697"/>
    </source>
</evidence>
<gene>
    <name evidence="2" type="ORF">CTER_0447</name>
</gene>
<organism evidence="2 3">
    <name type="scientific">Ruminiclostridium cellobioparum subsp. termitidis CT1112</name>
    <dbReference type="NCBI Taxonomy" id="1195236"/>
    <lineage>
        <taxon>Bacteria</taxon>
        <taxon>Bacillati</taxon>
        <taxon>Bacillota</taxon>
        <taxon>Clostridia</taxon>
        <taxon>Eubacteriales</taxon>
        <taxon>Oscillospiraceae</taxon>
        <taxon>Ruminiclostridium</taxon>
    </lineage>
</organism>
<accession>S0FWF7</accession>
<dbReference type="eggNOG" id="COG0596">
    <property type="taxonomic scope" value="Bacteria"/>
</dbReference>
<dbReference type="SUPFAM" id="SSF53474">
    <property type="entry name" value="alpha/beta-Hydrolases"/>
    <property type="match status" value="1"/>
</dbReference>
<dbReference type="Gene3D" id="3.40.50.1820">
    <property type="entry name" value="alpha/beta hydrolase"/>
    <property type="match status" value="1"/>
</dbReference>
<sequence length="248" mass="27806">MIFKETPNKQMPTIILLHGGGLSSWSLNSIVEQLQSDFHIITPIIDGHGEDGDEEFISIQDCARKLIEYIDTNCNSQVFAMGGLSIGAQIVTEVLSQREKITDYAIIESVLVYPIRGTTALTVPVYKLFYGLIKKKWFAGMQAKTLCVPLDMFEQYYQDSLKISRQSLINITLSNGNYNLNECIADTKTKVLIIVGENEVGIMKKSARLLHDKIPGSVLYTAPGMKHGELSLKYPLKYVDLLKSFFCK</sequence>